<dbReference type="InterPro" id="IPR026715">
    <property type="entry name" value="SPATC1"/>
</dbReference>
<dbReference type="Pfam" id="PF15059">
    <property type="entry name" value="Speriolin_C"/>
    <property type="match status" value="1"/>
</dbReference>
<feature type="region of interest" description="Disordered" evidence="1">
    <location>
        <begin position="1"/>
        <end position="25"/>
    </location>
</feature>
<proteinExistence type="predicted"/>
<dbReference type="GO" id="GO:0005813">
    <property type="term" value="C:centrosome"/>
    <property type="evidence" value="ECO:0007669"/>
    <property type="project" value="TreeGrafter"/>
</dbReference>
<organism evidence="3 4">
    <name type="scientific">Pleuronectes platessa</name>
    <name type="common">European plaice</name>
    <dbReference type="NCBI Taxonomy" id="8262"/>
    <lineage>
        <taxon>Eukaryota</taxon>
        <taxon>Metazoa</taxon>
        <taxon>Chordata</taxon>
        <taxon>Craniata</taxon>
        <taxon>Vertebrata</taxon>
        <taxon>Euteleostomi</taxon>
        <taxon>Actinopterygii</taxon>
        <taxon>Neopterygii</taxon>
        <taxon>Teleostei</taxon>
        <taxon>Neoteleostei</taxon>
        <taxon>Acanthomorphata</taxon>
        <taxon>Carangaria</taxon>
        <taxon>Pleuronectiformes</taxon>
        <taxon>Pleuronectoidei</taxon>
        <taxon>Pleuronectidae</taxon>
        <taxon>Pleuronectes</taxon>
    </lineage>
</organism>
<feature type="domain" description="Speriolin C-terminal" evidence="2">
    <location>
        <begin position="38"/>
        <end position="170"/>
    </location>
</feature>
<feature type="compositionally biased region" description="Pro residues" evidence="1">
    <location>
        <begin position="1"/>
        <end position="11"/>
    </location>
</feature>
<name>A0A9N7UIA7_PLEPL</name>
<evidence type="ECO:0000313" key="3">
    <source>
        <dbReference type="EMBL" id="CAB1431406.1"/>
    </source>
</evidence>
<protein>
    <recommendedName>
        <fullName evidence="2">Speriolin C-terminal domain-containing protein</fullName>
    </recommendedName>
</protein>
<dbReference type="Proteomes" id="UP001153269">
    <property type="component" value="Unassembled WGS sequence"/>
</dbReference>
<dbReference type="InterPro" id="IPR029384">
    <property type="entry name" value="Speriolin_C"/>
</dbReference>
<dbReference type="EMBL" id="CADEAL010001335">
    <property type="protein sequence ID" value="CAB1431406.1"/>
    <property type="molecule type" value="Genomic_DNA"/>
</dbReference>
<sequence>MNNEPRLPPTPGLSNKDLPRQTHLRRRRTPAARLMWLKGHKRLYGFTLQNVPAKILEVSTNVLTGKVDKGYQNFLTKRYVDLMEQLNELGYSTAHHPQFSEFIINTYGILKMKYGESNVQTGTNPVNYNDPETLKTLIMTIAPMKLQENLLLLLKCLCKMAEKDKKPLLLF</sequence>
<dbReference type="PANTHER" id="PTHR22192:SF17">
    <property type="entry name" value="SPERIOLIN-LIKE PROTEIN"/>
    <property type="match status" value="1"/>
</dbReference>
<evidence type="ECO:0000313" key="4">
    <source>
        <dbReference type="Proteomes" id="UP001153269"/>
    </source>
</evidence>
<keyword evidence="4" id="KW-1185">Reference proteome</keyword>
<gene>
    <name evidence="3" type="ORF">PLEPLA_LOCUS19462</name>
</gene>
<dbReference type="AlphaFoldDB" id="A0A9N7UIA7"/>
<evidence type="ECO:0000256" key="1">
    <source>
        <dbReference type="SAM" id="MobiDB-lite"/>
    </source>
</evidence>
<reference evidence="3" key="1">
    <citation type="submission" date="2020-03" db="EMBL/GenBank/DDBJ databases">
        <authorList>
            <person name="Weist P."/>
        </authorList>
    </citation>
    <scope>NUCLEOTIDE SEQUENCE</scope>
</reference>
<dbReference type="PANTHER" id="PTHR22192">
    <property type="entry name" value="SPERIOLIN"/>
    <property type="match status" value="1"/>
</dbReference>
<evidence type="ECO:0000259" key="2">
    <source>
        <dbReference type="Pfam" id="PF15059"/>
    </source>
</evidence>
<accession>A0A9N7UIA7</accession>
<comment type="caution">
    <text evidence="3">The sequence shown here is derived from an EMBL/GenBank/DDBJ whole genome shotgun (WGS) entry which is preliminary data.</text>
</comment>